<accession>A0A6J6FCS0</accession>
<proteinExistence type="predicted"/>
<evidence type="ECO:0000313" key="1">
    <source>
        <dbReference type="EMBL" id="CAB4585499.1"/>
    </source>
</evidence>
<organism evidence="1">
    <name type="scientific">freshwater metagenome</name>
    <dbReference type="NCBI Taxonomy" id="449393"/>
    <lineage>
        <taxon>unclassified sequences</taxon>
        <taxon>metagenomes</taxon>
        <taxon>ecological metagenomes</taxon>
    </lineage>
</organism>
<gene>
    <name evidence="1" type="ORF">UFOPK1722_01323</name>
</gene>
<reference evidence="1" key="1">
    <citation type="submission" date="2020-05" db="EMBL/GenBank/DDBJ databases">
        <authorList>
            <person name="Chiriac C."/>
            <person name="Salcher M."/>
            <person name="Ghai R."/>
            <person name="Kavagutti S V."/>
        </authorList>
    </citation>
    <scope>NUCLEOTIDE SEQUENCE</scope>
</reference>
<dbReference type="PANTHER" id="PTHR44656">
    <property type="entry name" value="DEHYDROGENASE/REDUCTASE SDR FAMILY MEMBER 12"/>
    <property type="match status" value="1"/>
</dbReference>
<sequence>MLVHNAGTLSKQRIVNSAGLESTLAAQVVGPFLMTETLVDVLERSHGRVITVSSGGMYAAALADMSAASPEPLVGNSYDGTRQYATAKRMQVTLNELWAQRRPGVHFACMHPGWADTPGVRTALPGFARLTGPFLRDADQGADTIVWLAATDASNLGASGGFWSDRARRPIHRLGSTRRSDRPDRRVALWEWCARAATTGS</sequence>
<dbReference type="InterPro" id="IPR052992">
    <property type="entry name" value="SDR_member_12"/>
</dbReference>
<dbReference type="PANTHER" id="PTHR44656:SF7">
    <property type="entry name" value="DEHYDROGENASE_REDUCTASE SDR FAMILY MEMBER 12"/>
    <property type="match status" value="1"/>
</dbReference>
<dbReference type="AlphaFoldDB" id="A0A6J6FCS0"/>
<name>A0A6J6FCS0_9ZZZZ</name>
<dbReference type="SUPFAM" id="SSF51735">
    <property type="entry name" value="NAD(P)-binding Rossmann-fold domains"/>
    <property type="match status" value="1"/>
</dbReference>
<dbReference type="EMBL" id="CAEZTS010000124">
    <property type="protein sequence ID" value="CAB4585499.1"/>
    <property type="molecule type" value="Genomic_DNA"/>
</dbReference>
<protein>
    <submittedName>
        <fullName evidence="1">Unannotated protein</fullName>
    </submittedName>
</protein>
<dbReference type="Gene3D" id="3.40.50.720">
    <property type="entry name" value="NAD(P)-binding Rossmann-like Domain"/>
    <property type="match status" value="1"/>
</dbReference>
<dbReference type="InterPro" id="IPR036291">
    <property type="entry name" value="NAD(P)-bd_dom_sf"/>
</dbReference>